<dbReference type="Proteomes" id="UP000321797">
    <property type="component" value="Unassembled WGS sequence"/>
</dbReference>
<evidence type="ECO:0000313" key="3">
    <source>
        <dbReference type="EMBL" id="TXI51704.1"/>
    </source>
</evidence>
<dbReference type="EMBL" id="SSGD01000143">
    <property type="protein sequence ID" value="TXI51704.1"/>
    <property type="molecule type" value="Genomic_DNA"/>
</dbReference>
<protein>
    <submittedName>
        <fullName evidence="3">DUF732 domain-containing protein</fullName>
    </submittedName>
</protein>
<proteinExistence type="predicted"/>
<dbReference type="AlphaFoldDB" id="A0A5C7XRE6"/>
<feature type="domain" description="DUF732" evidence="2">
    <location>
        <begin position="57"/>
        <end position="133"/>
    </location>
</feature>
<evidence type="ECO:0000256" key="1">
    <source>
        <dbReference type="SAM" id="SignalP"/>
    </source>
</evidence>
<name>A0A5C7XRE6_9MYCO</name>
<evidence type="ECO:0000259" key="2">
    <source>
        <dbReference type="Pfam" id="PF05305"/>
    </source>
</evidence>
<dbReference type="Pfam" id="PF05305">
    <property type="entry name" value="DUF732"/>
    <property type="match status" value="1"/>
</dbReference>
<gene>
    <name evidence="3" type="ORF">E6Q54_20035</name>
</gene>
<comment type="caution">
    <text evidence="3">The sequence shown here is derived from an EMBL/GenBank/DDBJ whole genome shotgun (WGS) entry which is preliminary data.</text>
</comment>
<feature type="chain" id="PRO_5039429282" evidence="1">
    <location>
        <begin position="50"/>
        <end position="155"/>
    </location>
</feature>
<sequence>MRTICTLTRFGTHRRRRRETCVASIIKHAGAVAAVVSAISCCASLAVLAAPTASADNDSYLAAMDALGATSAKGDDGLLRTGKSACSMLAPSAGLMFGRNPNWVAQVIWEQNPRLERNGAALLVNAAIDNLCPGVNPLGYATVDGPGDQPPPATP</sequence>
<dbReference type="InterPro" id="IPR007969">
    <property type="entry name" value="DUF732"/>
</dbReference>
<keyword evidence="1" id="KW-0732">Signal</keyword>
<feature type="signal peptide" evidence="1">
    <location>
        <begin position="1"/>
        <end position="49"/>
    </location>
</feature>
<accession>A0A5C7XRE6</accession>
<reference evidence="3 4" key="1">
    <citation type="submission" date="2018-09" db="EMBL/GenBank/DDBJ databases">
        <title>Metagenome Assembled Genomes from an Advanced Water Purification Facility.</title>
        <authorList>
            <person name="Stamps B.W."/>
            <person name="Spear J.R."/>
        </authorList>
    </citation>
    <scope>NUCLEOTIDE SEQUENCE [LARGE SCALE GENOMIC DNA]</scope>
    <source>
        <strain evidence="3">Bin_29_2</strain>
    </source>
</reference>
<organism evidence="3 4">
    <name type="scientific">Mycolicibacter arupensis</name>
    <dbReference type="NCBI Taxonomy" id="342002"/>
    <lineage>
        <taxon>Bacteria</taxon>
        <taxon>Bacillati</taxon>
        <taxon>Actinomycetota</taxon>
        <taxon>Actinomycetes</taxon>
        <taxon>Mycobacteriales</taxon>
        <taxon>Mycobacteriaceae</taxon>
        <taxon>Mycolicibacter</taxon>
    </lineage>
</organism>
<evidence type="ECO:0000313" key="4">
    <source>
        <dbReference type="Proteomes" id="UP000321797"/>
    </source>
</evidence>